<dbReference type="AlphaFoldDB" id="A0A512MF48"/>
<comment type="caution">
    <text evidence="2">The sequence shown here is derived from an EMBL/GenBank/DDBJ whole genome shotgun (WGS) entry which is preliminary data.</text>
</comment>
<dbReference type="RefSeq" id="WP_246145785.1">
    <property type="nucleotide sequence ID" value="NZ_BKAG01000047.1"/>
</dbReference>
<sequence length="199" mass="23239">MPFEECFDLILQKAGAIRDPLECCFFLMVQMPYLQPFEDGNKRTSRLAANIPLIRGNMSPLSFVDMPVRDYTDGIIAIYELNRIELLRDVFAHAYERSAGRYAAIRDEIGEPEPLMVRYRQEIKDRIRDVVVHGLTKPDAAHYLRRWVTQNITARDREKFIEIVEERLLALNEGSIARVRVRPSEFEAWWPVWNGNVKA</sequence>
<evidence type="ECO:0000313" key="3">
    <source>
        <dbReference type="Proteomes" id="UP000321577"/>
    </source>
</evidence>
<keyword evidence="3" id="KW-1185">Reference proteome</keyword>
<proteinExistence type="predicted"/>
<dbReference type="InterPro" id="IPR003812">
    <property type="entry name" value="Fido"/>
</dbReference>
<dbReference type="SUPFAM" id="SSF140931">
    <property type="entry name" value="Fic-like"/>
    <property type="match status" value="1"/>
</dbReference>
<dbReference type="EMBL" id="BKAG01000047">
    <property type="protein sequence ID" value="GEP45338.1"/>
    <property type="molecule type" value="Genomic_DNA"/>
</dbReference>
<gene>
    <name evidence="2" type="ORF">BGE01nite_46290</name>
</gene>
<organism evidence="2 3">
    <name type="scientific">Brevifollis gellanilyticus</name>
    <dbReference type="NCBI Taxonomy" id="748831"/>
    <lineage>
        <taxon>Bacteria</taxon>
        <taxon>Pseudomonadati</taxon>
        <taxon>Verrucomicrobiota</taxon>
        <taxon>Verrucomicrobiia</taxon>
        <taxon>Verrucomicrobiales</taxon>
        <taxon>Verrucomicrobiaceae</taxon>
    </lineage>
</organism>
<accession>A0A512MF48</accession>
<evidence type="ECO:0000259" key="1">
    <source>
        <dbReference type="PROSITE" id="PS51459"/>
    </source>
</evidence>
<feature type="domain" description="Fido" evidence="1">
    <location>
        <begin position="1"/>
        <end position="93"/>
    </location>
</feature>
<dbReference type="Proteomes" id="UP000321577">
    <property type="component" value="Unassembled WGS sequence"/>
</dbReference>
<protein>
    <recommendedName>
        <fullName evidence="1">Fido domain-containing protein</fullName>
    </recommendedName>
</protein>
<dbReference type="PROSITE" id="PS51459">
    <property type="entry name" value="FIDO"/>
    <property type="match status" value="1"/>
</dbReference>
<reference evidence="2 3" key="1">
    <citation type="submission" date="2019-07" db="EMBL/GenBank/DDBJ databases">
        <title>Whole genome shotgun sequence of Brevifollis gellanilyticus NBRC 108608.</title>
        <authorList>
            <person name="Hosoyama A."/>
            <person name="Uohara A."/>
            <person name="Ohji S."/>
            <person name="Ichikawa N."/>
        </authorList>
    </citation>
    <scope>NUCLEOTIDE SEQUENCE [LARGE SCALE GENOMIC DNA]</scope>
    <source>
        <strain evidence="2 3">NBRC 108608</strain>
    </source>
</reference>
<dbReference type="Gene3D" id="1.10.3290.10">
    <property type="entry name" value="Fido-like domain"/>
    <property type="match status" value="1"/>
</dbReference>
<name>A0A512MF48_9BACT</name>
<dbReference type="Pfam" id="PF02661">
    <property type="entry name" value="Fic"/>
    <property type="match status" value="1"/>
</dbReference>
<evidence type="ECO:0000313" key="2">
    <source>
        <dbReference type="EMBL" id="GEP45338.1"/>
    </source>
</evidence>
<dbReference type="InterPro" id="IPR036597">
    <property type="entry name" value="Fido-like_dom_sf"/>
</dbReference>